<evidence type="ECO:0000256" key="2">
    <source>
        <dbReference type="ARBA" id="ARBA00022448"/>
    </source>
</evidence>
<dbReference type="GO" id="GO:0015385">
    <property type="term" value="F:sodium:proton antiporter activity"/>
    <property type="evidence" value="ECO:0007669"/>
    <property type="project" value="InterPro"/>
</dbReference>
<keyword evidence="4 10" id="KW-0812">Transmembrane</keyword>
<feature type="transmembrane region" description="Helical" evidence="10">
    <location>
        <begin position="28"/>
        <end position="48"/>
    </location>
</feature>
<evidence type="ECO:0000313" key="13">
    <source>
        <dbReference type="Proteomes" id="UP000321816"/>
    </source>
</evidence>
<feature type="transmembrane region" description="Helical" evidence="10">
    <location>
        <begin position="112"/>
        <end position="133"/>
    </location>
</feature>
<evidence type="ECO:0000256" key="1">
    <source>
        <dbReference type="ARBA" id="ARBA00004651"/>
    </source>
</evidence>
<protein>
    <submittedName>
        <fullName evidence="12">Cation:proton antiporter</fullName>
    </submittedName>
</protein>
<evidence type="ECO:0000256" key="6">
    <source>
        <dbReference type="ARBA" id="ARBA00023053"/>
    </source>
</evidence>
<name>A0AAJ8N1H2_9BACI</name>
<dbReference type="Proteomes" id="UP000321816">
    <property type="component" value="Chromosome"/>
</dbReference>
<dbReference type="InterPro" id="IPR018422">
    <property type="entry name" value="Cation/H_exchanger_CPA1"/>
</dbReference>
<dbReference type="GO" id="GO:0005886">
    <property type="term" value="C:plasma membrane"/>
    <property type="evidence" value="ECO:0007669"/>
    <property type="project" value="UniProtKB-SubCell"/>
</dbReference>
<dbReference type="KEGG" id="ahal:FTX54_009610"/>
<keyword evidence="8 10" id="KW-0472">Membrane</keyword>
<keyword evidence="3" id="KW-1003">Cell membrane</keyword>
<feature type="domain" description="Cation/H+ exchanger transmembrane" evidence="11">
    <location>
        <begin position="8"/>
        <end position="388"/>
    </location>
</feature>
<feature type="transmembrane region" description="Helical" evidence="10">
    <location>
        <begin position="185"/>
        <end position="203"/>
    </location>
</feature>
<keyword evidence="2" id="KW-0813">Transport</keyword>
<dbReference type="GO" id="GO:0098719">
    <property type="term" value="P:sodium ion import across plasma membrane"/>
    <property type="evidence" value="ECO:0007669"/>
    <property type="project" value="TreeGrafter"/>
</dbReference>
<evidence type="ECO:0000259" key="11">
    <source>
        <dbReference type="Pfam" id="PF00999"/>
    </source>
</evidence>
<feature type="transmembrane region" description="Helical" evidence="10">
    <location>
        <begin position="335"/>
        <end position="352"/>
    </location>
</feature>
<evidence type="ECO:0000256" key="3">
    <source>
        <dbReference type="ARBA" id="ARBA00022475"/>
    </source>
</evidence>
<dbReference type="Pfam" id="PF00999">
    <property type="entry name" value="Na_H_Exchanger"/>
    <property type="match status" value="1"/>
</dbReference>
<evidence type="ECO:0000256" key="7">
    <source>
        <dbReference type="ARBA" id="ARBA00023065"/>
    </source>
</evidence>
<dbReference type="GO" id="GO:0015386">
    <property type="term" value="F:potassium:proton antiporter activity"/>
    <property type="evidence" value="ECO:0007669"/>
    <property type="project" value="TreeGrafter"/>
</dbReference>
<dbReference type="GO" id="GO:0051453">
    <property type="term" value="P:regulation of intracellular pH"/>
    <property type="evidence" value="ECO:0007669"/>
    <property type="project" value="TreeGrafter"/>
</dbReference>
<keyword evidence="6" id="KW-0915">Sodium</keyword>
<organism evidence="12 13">
    <name type="scientific">Alkalicoccus halolimnae</name>
    <dbReference type="NCBI Taxonomy" id="1667239"/>
    <lineage>
        <taxon>Bacteria</taxon>
        <taxon>Bacillati</taxon>
        <taxon>Bacillota</taxon>
        <taxon>Bacilli</taxon>
        <taxon>Bacillales</taxon>
        <taxon>Bacillaceae</taxon>
        <taxon>Alkalicoccus</taxon>
    </lineage>
</organism>
<keyword evidence="13" id="KW-1185">Reference proteome</keyword>
<dbReference type="PANTHER" id="PTHR10110">
    <property type="entry name" value="SODIUM/HYDROGEN EXCHANGER"/>
    <property type="match status" value="1"/>
</dbReference>
<feature type="transmembrane region" description="Helical" evidence="10">
    <location>
        <begin position="83"/>
        <end position="106"/>
    </location>
</feature>
<sequence length="394" mass="43505">MEMAPYIILLFIGYLVYTLDFKKENLPVSPILVFIGLVLSFLPVYEDLTITADFLYHVLLPGLLFVSAYQFPIKYMKKYASVIAVLGTAGILATVILSGLAVYWLAQPFTTITLIAAMLIAAVLIPTDPVSVVQILSKDLNDELVTNVVEGESLLNDGTSIVVFTFLFTWYSTAPQGPAEALTQFLYVSLGGIGIGAAGGWLFGRAVHFTHNRTYQIMLSIIVAYAVFLSAEAVHVSGVLASVFAGLMLSSTFSKTDKESHFRESLDSFWEVVEVSILSLLFLLIGLVAAPYLFHHLWTAVIIFFTALLLIRWFTVETMLRFIPFKHESTFKERFLISISGVKGAISVYLLLKLETLSGTEIDLISSISFSLIVLSLMLQSLAIHPVAMLMNKK</sequence>
<evidence type="ECO:0000256" key="4">
    <source>
        <dbReference type="ARBA" id="ARBA00022692"/>
    </source>
</evidence>
<feature type="transmembrane region" description="Helical" evidence="10">
    <location>
        <begin position="364"/>
        <end position="384"/>
    </location>
</feature>
<accession>A0AAJ8N1H2</accession>
<evidence type="ECO:0000256" key="10">
    <source>
        <dbReference type="SAM" id="Phobius"/>
    </source>
</evidence>
<dbReference type="EMBL" id="CP144914">
    <property type="protein sequence ID" value="WWD78687.1"/>
    <property type="molecule type" value="Genomic_DNA"/>
</dbReference>
<reference evidence="12 13" key="1">
    <citation type="submission" date="2024-01" db="EMBL/GenBank/DDBJ databases">
        <title>Complete Genome Sequence of Alkalicoccus halolimnae BZ-SZ-XJ29T, a Moderately Halophilic Bacterium Isolated from a Salt Lake.</title>
        <authorList>
            <person name="Zhao B."/>
        </authorList>
    </citation>
    <scope>NUCLEOTIDE SEQUENCE [LARGE SCALE GENOMIC DNA]</scope>
    <source>
        <strain evidence="12 13">BZ-SZ-XJ29</strain>
    </source>
</reference>
<keyword evidence="7" id="KW-0406">Ion transport</keyword>
<comment type="subcellular location">
    <subcellularLocation>
        <location evidence="1">Cell membrane</location>
        <topology evidence="1">Multi-pass membrane protein</topology>
    </subcellularLocation>
</comment>
<keyword evidence="5 10" id="KW-1133">Transmembrane helix</keyword>
<feature type="transmembrane region" description="Helical" evidence="10">
    <location>
        <begin position="296"/>
        <end position="314"/>
    </location>
</feature>
<evidence type="ECO:0000256" key="9">
    <source>
        <dbReference type="ARBA" id="ARBA00023201"/>
    </source>
</evidence>
<dbReference type="AlphaFoldDB" id="A0AAJ8N1H2"/>
<evidence type="ECO:0000256" key="8">
    <source>
        <dbReference type="ARBA" id="ARBA00023136"/>
    </source>
</evidence>
<feature type="transmembrane region" description="Helical" evidence="10">
    <location>
        <begin position="6"/>
        <end position="21"/>
    </location>
</feature>
<gene>
    <name evidence="12" type="ORF">FTX54_009610</name>
</gene>
<proteinExistence type="predicted"/>
<dbReference type="InterPro" id="IPR006153">
    <property type="entry name" value="Cation/H_exchanger_TM"/>
</dbReference>
<dbReference type="Gene3D" id="6.10.140.1330">
    <property type="match status" value="1"/>
</dbReference>
<feature type="transmembrane region" description="Helical" evidence="10">
    <location>
        <begin position="154"/>
        <end position="173"/>
    </location>
</feature>
<dbReference type="RefSeq" id="WP_187254432.1">
    <property type="nucleotide sequence ID" value="NZ_CP144914.1"/>
</dbReference>
<keyword evidence="9" id="KW-0739">Sodium transport</keyword>
<evidence type="ECO:0000313" key="12">
    <source>
        <dbReference type="EMBL" id="WWD78687.1"/>
    </source>
</evidence>
<dbReference type="PANTHER" id="PTHR10110:SF86">
    <property type="entry name" value="SODIUM_HYDROGEN EXCHANGER 7"/>
    <property type="match status" value="1"/>
</dbReference>
<feature type="transmembrane region" description="Helical" evidence="10">
    <location>
        <begin position="54"/>
        <end position="71"/>
    </location>
</feature>
<evidence type="ECO:0000256" key="5">
    <source>
        <dbReference type="ARBA" id="ARBA00022989"/>
    </source>
</evidence>
<feature type="transmembrane region" description="Helical" evidence="10">
    <location>
        <begin position="215"/>
        <end position="231"/>
    </location>
</feature>